<sequence length="598" mass="65338">MRTRTRKKIQHTFLPTQGLLPQHPEPPEAPPEATGSTSGTESAHASASESSHASGSESAHASGSNAKSATGSGQNEQAASSDEATSSESVPVPRNENPTPVADEPNRWCVEGQWKIYRDAKMINDKKKMARLITEECRVLTGSLHTVPDIHQLLNLHKCDWLARDLGTYSEEIVRDFYVSYAATLRGSISKRSKPIAQDPLTSTMVRGCPVDISHATISRFLYGPTMGHSWSLNTAEFYYSWDIVRSGAFQRNAEQREVVILWLAKYIIADGERAEWVATPRLGIRKATLNFVVKFFWLLVCNRVSPTKADNQLTWDRVVMVAALVAGLEIDFARMLLAEIHERAFKTSTTYPLSIEPQVEVPSLGTDLADTVGQAQGSDPIIPHHTDTISASSSQASSRDPSSSRSKPPLGAVVVPLARVQKLEAQMATLLHHIQSWMQKSIAESEARMERRMEGMMDRKIQAVNKNLDAFELRVLERPSPTIDLSFFQSELASLRANVDVILATPTVEPQVAPPALADDTVLDVLFSGTAEEGPEPTHTKVVEVPPVVRDVVSTTDGAVRVTESTTEGAMMDDVGTTEGDPSMVPAGFGKPDPPVC</sequence>
<dbReference type="Proteomes" id="UP000011115">
    <property type="component" value="Unassembled WGS sequence"/>
</dbReference>
<evidence type="ECO:0000313" key="3">
    <source>
        <dbReference type="EnsemblPlants" id="PGSC0003DMT400093801"/>
    </source>
</evidence>
<feature type="region of interest" description="Disordered" evidence="1">
    <location>
        <begin position="376"/>
        <end position="411"/>
    </location>
</feature>
<reference evidence="4" key="1">
    <citation type="journal article" date="2011" name="Nature">
        <title>Genome sequence and analysis of the tuber crop potato.</title>
        <authorList>
            <consortium name="The Potato Genome Sequencing Consortium"/>
        </authorList>
    </citation>
    <scope>NUCLEOTIDE SEQUENCE [LARGE SCALE GENOMIC DNA]</scope>
    <source>
        <strain evidence="4">cv. DM1-3 516 R44</strain>
    </source>
</reference>
<accession>M1DSQ8</accession>
<dbReference type="AlphaFoldDB" id="M1DSQ8"/>
<evidence type="ECO:0000256" key="1">
    <source>
        <dbReference type="SAM" id="MobiDB-lite"/>
    </source>
</evidence>
<dbReference type="InterPro" id="IPR046796">
    <property type="entry name" value="Transposase_32_dom"/>
</dbReference>
<feature type="region of interest" description="Disordered" evidence="1">
    <location>
        <begin position="1"/>
        <end position="105"/>
    </location>
</feature>
<name>M1DSQ8_SOLTU</name>
<dbReference type="EnsemblPlants" id="PGSC0003DMT400093801">
    <property type="protein sequence ID" value="PGSC0003DMT400093801"/>
    <property type="gene ID" value="PGSC0003DMG400043372"/>
</dbReference>
<reference evidence="3" key="2">
    <citation type="submission" date="2015-06" db="UniProtKB">
        <authorList>
            <consortium name="EnsemblPlants"/>
        </authorList>
    </citation>
    <scope>IDENTIFICATION</scope>
    <source>
        <strain evidence="3">DM1-3 516 R44</strain>
    </source>
</reference>
<dbReference type="HOGENOM" id="CLU_028647_4_0_1"/>
<feature type="compositionally biased region" description="Low complexity" evidence="1">
    <location>
        <begin position="76"/>
        <end position="89"/>
    </location>
</feature>
<feature type="region of interest" description="Disordered" evidence="1">
    <location>
        <begin position="572"/>
        <end position="598"/>
    </location>
</feature>
<evidence type="ECO:0000313" key="4">
    <source>
        <dbReference type="Proteomes" id="UP000011115"/>
    </source>
</evidence>
<protein>
    <submittedName>
        <fullName evidence="3">Integrase core domain containing protein</fullName>
    </submittedName>
</protein>
<feature type="compositionally biased region" description="Polar residues" evidence="1">
    <location>
        <begin position="65"/>
        <end position="75"/>
    </location>
</feature>
<dbReference type="Pfam" id="PF20167">
    <property type="entry name" value="Transposase_32"/>
    <property type="match status" value="1"/>
</dbReference>
<feature type="compositionally biased region" description="Low complexity" evidence="1">
    <location>
        <begin position="31"/>
        <end position="64"/>
    </location>
</feature>
<dbReference type="PaxDb" id="4113-PGSC0003DMT400093801"/>
<proteinExistence type="predicted"/>
<dbReference type="Gramene" id="PGSC0003DMT400093801">
    <property type="protein sequence ID" value="PGSC0003DMT400093801"/>
    <property type="gene ID" value="PGSC0003DMG400043372"/>
</dbReference>
<feature type="compositionally biased region" description="Basic residues" evidence="1">
    <location>
        <begin position="1"/>
        <end position="10"/>
    </location>
</feature>
<evidence type="ECO:0000259" key="2">
    <source>
        <dbReference type="Pfam" id="PF20167"/>
    </source>
</evidence>
<feature type="domain" description="Putative plant transposon protein" evidence="2">
    <location>
        <begin position="157"/>
        <end position="354"/>
    </location>
</feature>
<feature type="compositionally biased region" description="Low complexity" evidence="1">
    <location>
        <begin position="391"/>
        <end position="407"/>
    </location>
</feature>
<dbReference type="InParanoid" id="M1DSQ8"/>
<organism evidence="3 4">
    <name type="scientific">Solanum tuberosum</name>
    <name type="common">Potato</name>
    <dbReference type="NCBI Taxonomy" id="4113"/>
    <lineage>
        <taxon>Eukaryota</taxon>
        <taxon>Viridiplantae</taxon>
        <taxon>Streptophyta</taxon>
        <taxon>Embryophyta</taxon>
        <taxon>Tracheophyta</taxon>
        <taxon>Spermatophyta</taxon>
        <taxon>Magnoliopsida</taxon>
        <taxon>eudicotyledons</taxon>
        <taxon>Gunneridae</taxon>
        <taxon>Pentapetalae</taxon>
        <taxon>asterids</taxon>
        <taxon>lamiids</taxon>
        <taxon>Solanales</taxon>
        <taxon>Solanaceae</taxon>
        <taxon>Solanoideae</taxon>
        <taxon>Solaneae</taxon>
        <taxon>Solanum</taxon>
    </lineage>
</organism>
<keyword evidence="4" id="KW-1185">Reference proteome</keyword>